<evidence type="ECO:0000313" key="5">
    <source>
        <dbReference type="Proteomes" id="UP001058553"/>
    </source>
</evidence>
<dbReference type="InterPro" id="IPR010982">
    <property type="entry name" value="Lambda_DNA-bd_dom_sf"/>
</dbReference>
<protein>
    <submittedName>
        <fullName evidence="3">Helix-turn-helix domain-containing protein</fullName>
    </submittedName>
</protein>
<gene>
    <name evidence="3" type="ORF">NYP84_04690</name>
    <name evidence="4" type="ORF">NYP84_04730</name>
</gene>
<dbReference type="CDD" id="cd00093">
    <property type="entry name" value="HTH_XRE"/>
    <property type="match status" value="1"/>
</dbReference>
<dbReference type="SUPFAM" id="SSF47413">
    <property type="entry name" value="lambda repressor-like DNA-binding domains"/>
    <property type="match status" value="1"/>
</dbReference>
<proteinExistence type="predicted"/>
<dbReference type="InterPro" id="IPR049639">
    <property type="entry name" value="RstR"/>
</dbReference>
<sequence length="129" mass="14942">MSNTAYWYLPMSLSERLFELRRQHGLSQQAMADAVGIHANSWKKYETGQAQPSIDILKKIATALHVSTDFLLFDAHERVPEGELSLQFEAIIQLPEEEQNVVREVLESLIIKYQTRRWDSARQATKKRV</sequence>
<dbReference type="InterPro" id="IPR001387">
    <property type="entry name" value="Cro/C1-type_HTH"/>
</dbReference>
<evidence type="ECO:0000256" key="1">
    <source>
        <dbReference type="ARBA" id="ARBA00023125"/>
    </source>
</evidence>
<dbReference type="SMART" id="SM00530">
    <property type="entry name" value="HTH_XRE"/>
    <property type="match status" value="1"/>
</dbReference>
<name>A0ABY5XBV4_ERWPY</name>
<keyword evidence="5" id="KW-1185">Reference proteome</keyword>
<dbReference type="Gene3D" id="1.10.260.40">
    <property type="entry name" value="lambda repressor-like DNA-binding domains"/>
    <property type="match status" value="1"/>
</dbReference>
<dbReference type="PROSITE" id="PS50943">
    <property type="entry name" value="HTH_CROC1"/>
    <property type="match status" value="1"/>
</dbReference>
<evidence type="ECO:0000313" key="3">
    <source>
        <dbReference type="EMBL" id="UWS34478.1"/>
    </source>
</evidence>
<dbReference type="PANTHER" id="PTHR46558">
    <property type="entry name" value="TRACRIPTIONAL REGULATORY PROTEIN-RELATED-RELATED"/>
    <property type="match status" value="1"/>
</dbReference>
<dbReference type="Pfam" id="PF01381">
    <property type="entry name" value="HTH_3"/>
    <property type="match status" value="1"/>
</dbReference>
<dbReference type="Proteomes" id="UP001058553">
    <property type="component" value="Chromosome"/>
</dbReference>
<reference evidence="3" key="1">
    <citation type="submission" date="2022-07" db="EMBL/GenBank/DDBJ databases">
        <title>Genetic diversity of Erwinia pyrifoliae.</title>
        <authorList>
            <person name="Park D.S."/>
            <person name="Ham H."/>
        </authorList>
    </citation>
    <scope>NUCLEOTIDE SEQUENCE</scope>
    <source>
        <strain evidence="3">CP201486</strain>
    </source>
</reference>
<evidence type="ECO:0000313" key="4">
    <source>
        <dbReference type="EMBL" id="UWS34486.1"/>
    </source>
</evidence>
<dbReference type="PANTHER" id="PTHR46558:SF11">
    <property type="entry name" value="HTH-TYPE TRANSCRIPTIONAL REGULATOR XRE"/>
    <property type="match status" value="1"/>
</dbReference>
<evidence type="ECO:0000259" key="2">
    <source>
        <dbReference type="PROSITE" id="PS50943"/>
    </source>
</evidence>
<accession>A0ABY5XBV4</accession>
<dbReference type="EMBL" id="CP103445">
    <property type="protein sequence ID" value="UWS34478.1"/>
    <property type="molecule type" value="Genomic_DNA"/>
</dbReference>
<feature type="domain" description="HTH cro/C1-type" evidence="2">
    <location>
        <begin position="19"/>
        <end position="71"/>
    </location>
</feature>
<organism evidence="3 5">
    <name type="scientific">Erwinia pyrifoliae</name>
    <dbReference type="NCBI Taxonomy" id="79967"/>
    <lineage>
        <taxon>Bacteria</taxon>
        <taxon>Pseudomonadati</taxon>
        <taxon>Pseudomonadota</taxon>
        <taxon>Gammaproteobacteria</taxon>
        <taxon>Enterobacterales</taxon>
        <taxon>Erwiniaceae</taxon>
        <taxon>Erwinia</taxon>
    </lineage>
</organism>
<dbReference type="NCBIfam" id="NF041951">
    <property type="entry name" value="phage_RstR"/>
    <property type="match status" value="1"/>
</dbReference>
<dbReference type="EMBL" id="CP103445">
    <property type="protein sequence ID" value="UWS34486.1"/>
    <property type="molecule type" value="Genomic_DNA"/>
</dbReference>
<keyword evidence="1" id="KW-0238">DNA-binding</keyword>